<keyword evidence="4" id="KW-0808">Transferase</keyword>
<dbReference type="CDD" id="cd00082">
    <property type="entry name" value="HisKA"/>
    <property type="match status" value="1"/>
</dbReference>
<dbReference type="InterPro" id="IPR005467">
    <property type="entry name" value="His_kinase_dom"/>
</dbReference>
<evidence type="ECO:0000256" key="6">
    <source>
        <dbReference type="ARBA" id="ARBA00023012"/>
    </source>
</evidence>
<dbReference type="CDD" id="cd16922">
    <property type="entry name" value="HATPase_EvgS-ArcB-TorS-like"/>
    <property type="match status" value="1"/>
</dbReference>
<feature type="domain" description="PAC" evidence="10">
    <location>
        <begin position="515"/>
        <end position="571"/>
    </location>
</feature>
<dbReference type="Gene3D" id="3.30.450.40">
    <property type="match status" value="1"/>
</dbReference>
<feature type="domain" description="PAC" evidence="10">
    <location>
        <begin position="389"/>
        <end position="440"/>
    </location>
</feature>
<dbReference type="InterPro" id="IPR013656">
    <property type="entry name" value="PAS_4"/>
</dbReference>
<dbReference type="InterPro" id="IPR003018">
    <property type="entry name" value="GAF"/>
</dbReference>
<dbReference type="SMART" id="SM00387">
    <property type="entry name" value="HATPase_c"/>
    <property type="match status" value="1"/>
</dbReference>
<organism evidence="11 12">
    <name type="scientific">Stutzerimonas nitrititolerans</name>
    <dbReference type="NCBI Taxonomy" id="2482751"/>
    <lineage>
        <taxon>Bacteria</taxon>
        <taxon>Pseudomonadati</taxon>
        <taxon>Pseudomonadota</taxon>
        <taxon>Gammaproteobacteria</taxon>
        <taxon>Pseudomonadales</taxon>
        <taxon>Pseudomonadaceae</taxon>
        <taxon>Stutzerimonas</taxon>
    </lineage>
</organism>
<dbReference type="PRINTS" id="PR00344">
    <property type="entry name" value="BCTRLSENSOR"/>
</dbReference>
<dbReference type="FunFam" id="1.10.287.130:FF:000001">
    <property type="entry name" value="Two-component sensor histidine kinase"/>
    <property type="match status" value="1"/>
</dbReference>
<dbReference type="FunFam" id="3.30.565.10:FF:000006">
    <property type="entry name" value="Sensor histidine kinase WalK"/>
    <property type="match status" value="1"/>
</dbReference>
<evidence type="ECO:0000259" key="10">
    <source>
        <dbReference type="PROSITE" id="PS50113"/>
    </source>
</evidence>
<keyword evidence="7" id="KW-0472">Membrane</keyword>
<dbReference type="Pfam" id="PF00512">
    <property type="entry name" value="HisKA"/>
    <property type="match status" value="1"/>
</dbReference>
<dbReference type="GO" id="GO:0000155">
    <property type="term" value="F:phosphorelay sensor kinase activity"/>
    <property type="evidence" value="ECO:0007669"/>
    <property type="project" value="InterPro"/>
</dbReference>
<dbReference type="SUPFAM" id="SSF55874">
    <property type="entry name" value="ATPase domain of HSP90 chaperone/DNA topoisomerase II/histidine kinase"/>
    <property type="match status" value="1"/>
</dbReference>
<dbReference type="Pfam" id="PF08448">
    <property type="entry name" value="PAS_4"/>
    <property type="match status" value="1"/>
</dbReference>
<dbReference type="SMART" id="SM00086">
    <property type="entry name" value="PAC"/>
    <property type="match status" value="3"/>
</dbReference>
<evidence type="ECO:0000256" key="4">
    <source>
        <dbReference type="ARBA" id="ARBA00022679"/>
    </source>
</evidence>
<evidence type="ECO:0000313" key="12">
    <source>
        <dbReference type="Proteomes" id="UP001165292"/>
    </source>
</evidence>
<dbReference type="SUPFAM" id="SSF55785">
    <property type="entry name" value="PYP-like sensor domain (PAS domain)"/>
    <property type="match status" value="3"/>
</dbReference>
<dbReference type="Pfam" id="PF00989">
    <property type="entry name" value="PAS"/>
    <property type="match status" value="1"/>
</dbReference>
<dbReference type="SUPFAM" id="SSF55781">
    <property type="entry name" value="GAF domain-like"/>
    <property type="match status" value="1"/>
</dbReference>
<protein>
    <recommendedName>
        <fullName evidence="2">histidine kinase</fullName>
        <ecNumber evidence="2">2.7.13.3</ecNumber>
    </recommendedName>
</protein>
<dbReference type="Pfam" id="PF01590">
    <property type="entry name" value="GAF"/>
    <property type="match status" value="1"/>
</dbReference>
<evidence type="ECO:0000313" key="11">
    <source>
        <dbReference type="EMBL" id="MCO7543514.1"/>
    </source>
</evidence>
<evidence type="ECO:0000256" key="7">
    <source>
        <dbReference type="ARBA" id="ARBA00023136"/>
    </source>
</evidence>
<dbReference type="InterPro" id="IPR029016">
    <property type="entry name" value="GAF-like_dom_sf"/>
</dbReference>
<dbReference type="CDD" id="cd00130">
    <property type="entry name" value="PAS"/>
    <property type="match status" value="2"/>
</dbReference>
<reference evidence="11" key="1">
    <citation type="submission" date="2022-06" db="EMBL/GenBank/DDBJ databases">
        <title>Detection of beta-lactamases in bacteria of animal origin.</title>
        <authorList>
            <person name="Mlynarcik P."/>
            <person name="Zdarska V."/>
            <person name="Chudobova H."/>
            <person name="Prochazkova P."/>
            <person name="Hricova K."/>
            <person name="Mezerova K."/>
            <person name="Bardon J."/>
            <person name="Dolejska M."/>
            <person name="Sukkar I."/>
            <person name="Kolar M."/>
        </authorList>
    </citation>
    <scope>NUCLEOTIDE SEQUENCE</scope>
    <source>
        <strain evidence="11">S 300-3</strain>
    </source>
</reference>
<dbReference type="InterPro" id="IPR036097">
    <property type="entry name" value="HisK_dim/P_sf"/>
</dbReference>
<dbReference type="SMART" id="SM00065">
    <property type="entry name" value="GAF"/>
    <property type="match status" value="1"/>
</dbReference>
<dbReference type="Gene3D" id="3.30.450.20">
    <property type="entry name" value="PAS domain"/>
    <property type="match status" value="3"/>
</dbReference>
<dbReference type="InterPro" id="IPR003661">
    <property type="entry name" value="HisK_dim/P_dom"/>
</dbReference>
<dbReference type="InterPro" id="IPR013767">
    <property type="entry name" value="PAS_fold"/>
</dbReference>
<dbReference type="SMART" id="SM00388">
    <property type="entry name" value="HisKA"/>
    <property type="match status" value="1"/>
</dbReference>
<dbReference type="SMART" id="SM00091">
    <property type="entry name" value="PAS"/>
    <property type="match status" value="3"/>
</dbReference>
<dbReference type="GO" id="GO:0006355">
    <property type="term" value="P:regulation of DNA-templated transcription"/>
    <property type="evidence" value="ECO:0007669"/>
    <property type="project" value="InterPro"/>
</dbReference>
<dbReference type="InterPro" id="IPR013655">
    <property type="entry name" value="PAS_fold_3"/>
</dbReference>
<dbReference type="PROSITE" id="PS50113">
    <property type="entry name" value="PAC"/>
    <property type="match status" value="3"/>
</dbReference>
<accession>A0AA41WI79</accession>
<dbReference type="PROSITE" id="PS50112">
    <property type="entry name" value="PAS"/>
    <property type="match status" value="1"/>
</dbReference>
<keyword evidence="3" id="KW-0597">Phosphoprotein</keyword>
<feature type="domain" description="PAS" evidence="9">
    <location>
        <begin position="175"/>
        <end position="230"/>
    </location>
</feature>
<evidence type="ECO:0000259" key="9">
    <source>
        <dbReference type="PROSITE" id="PS50112"/>
    </source>
</evidence>
<gene>
    <name evidence="11" type="ORF">NJF43_01955</name>
</gene>
<dbReference type="PROSITE" id="PS50109">
    <property type="entry name" value="HIS_KIN"/>
    <property type="match status" value="1"/>
</dbReference>
<dbReference type="NCBIfam" id="TIGR00229">
    <property type="entry name" value="sensory_box"/>
    <property type="match status" value="3"/>
</dbReference>
<name>A0AA41WI79_9GAMM</name>
<dbReference type="GO" id="GO:0005886">
    <property type="term" value="C:plasma membrane"/>
    <property type="evidence" value="ECO:0007669"/>
    <property type="project" value="UniProtKB-ARBA"/>
</dbReference>
<dbReference type="Proteomes" id="UP001165292">
    <property type="component" value="Unassembled WGS sequence"/>
</dbReference>
<dbReference type="InterPro" id="IPR000014">
    <property type="entry name" value="PAS"/>
</dbReference>
<feature type="domain" description="Histidine kinase" evidence="8">
    <location>
        <begin position="575"/>
        <end position="794"/>
    </location>
</feature>
<evidence type="ECO:0000256" key="1">
    <source>
        <dbReference type="ARBA" id="ARBA00000085"/>
    </source>
</evidence>
<dbReference type="Pfam" id="PF08447">
    <property type="entry name" value="PAS_3"/>
    <property type="match status" value="1"/>
</dbReference>
<dbReference type="InterPro" id="IPR000700">
    <property type="entry name" value="PAS-assoc_C"/>
</dbReference>
<dbReference type="InterPro" id="IPR004358">
    <property type="entry name" value="Sig_transdc_His_kin-like_C"/>
</dbReference>
<sequence>MESPPPTPVPSAPRELSRLAALLRYEILDTPDEAAFDDITQLAARFCGTPIALISLVDQHRQWFKSRLGLDVSETPRQISFCTHTIEGEGVFEVPDATRDPRFADNPLVTGEPDIRFYAGTPLTSADGYNLGTLCVIDRLPRQLSAEQRDTLERLGRQVMRLFEERLQAHHYAEQVALQQALLNSAASAVLITRLDGRISSLNTAAEQLLGYTERMLVGHSLTDTLFPREALARRAAILSKERGEQIEAGFEVLIAPLQDGQRAMREWRLLHRNGREVPVLLNISAIHDELELLRGYIVSAYDLAHQENLQLQLRQIAAQVPGMLFQFCWRPNQQSSFPYLSEGVEAIYGLNGAQIATSIGPIYSAVHPDDRASLLASIREAASSLSPWHFEHRINHPRKGLIWVEARATPLRQPDGSVLWHGLVTDITERKAEQLELDRQQEMNRRLLEALSEAVIACDAQGNLTLFNNTARLWHGLDACVLPPERWPDHYHLYQADGSTPLPWEEAPLLRALRGEHVRNAEMAILLDGVARHVSANADPLFASDGQQSGAVVVMHDITERKRIEKLQREFVSTVSHELRTPLTSITASLALICSGTMGEVPDHLQELLDIAHQNSGRLSALIDDLLDIDKLYAGKMQFSLAVQPLQPLLEQALRSNQAYAERYCRGIHLSDCPPLRVRVDARRLQQVLSNLLSNAAKFSPTGEWIELWAESTRDGRVRVSVRDKGPGIAEGFRKRIFQKFAQADSSDTRQQGGTGLGLAISKELIEHMDGRIGFDSRPGQGACFWFELPSHDQSHATGEARK</sequence>
<keyword evidence="6" id="KW-0902">Two-component regulatory system</keyword>
<dbReference type="SUPFAM" id="SSF47384">
    <property type="entry name" value="Homodimeric domain of signal transducing histidine kinase"/>
    <property type="match status" value="1"/>
</dbReference>
<feature type="domain" description="PAC" evidence="10">
    <location>
        <begin position="264"/>
        <end position="316"/>
    </location>
</feature>
<dbReference type="InterPro" id="IPR035965">
    <property type="entry name" value="PAS-like_dom_sf"/>
</dbReference>
<dbReference type="AlphaFoldDB" id="A0AA41WI79"/>
<dbReference type="Pfam" id="PF02518">
    <property type="entry name" value="HATPase_c"/>
    <property type="match status" value="1"/>
</dbReference>
<evidence type="ECO:0000256" key="5">
    <source>
        <dbReference type="ARBA" id="ARBA00022777"/>
    </source>
</evidence>
<evidence type="ECO:0000259" key="8">
    <source>
        <dbReference type="PROSITE" id="PS50109"/>
    </source>
</evidence>
<evidence type="ECO:0000256" key="3">
    <source>
        <dbReference type="ARBA" id="ARBA00022553"/>
    </source>
</evidence>
<keyword evidence="5" id="KW-0418">Kinase</keyword>
<dbReference type="InterPro" id="IPR003594">
    <property type="entry name" value="HATPase_dom"/>
</dbReference>
<dbReference type="GO" id="GO:0009927">
    <property type="term" value="F:histidine phosphotransfer kinase activity"/>
    <property type="evidence" value="ECO:0007669"/>
    <property type="project" value="TreeGrafter"/>
</dbReference>
<dbReference type="InterPro" id="IPR001610">
    <property type="entry name" value="PAC"/>
</dbReference>
<dbReference type="Gene3D" id="1.10.287.130">
    <property type="match status" value="1"/>
</dbReference>
<dbReference type="EMBL" id="JAMYBS010000002">
    <property type="protein sequence ID" value="MCO7543514.1"/>
    <property type="molecule type" value="Genomic_DNA"/>
</dbReference>
<dbReference type="PANTHER" id="PTHR43047:SF72">
    <property type="entry name" value="OSMOSENSING HISTIDINE PROTEIN KINASE SLN1"/>
    <property type="match status" value="1"/>
</dbReference>
<proteinExistence type="predicted"/>
<dbReference type="PANTHER" id="PTHR43047">
    <property type="entry name" value="TWO-COMPONENT HISTIDINE PROTEIN KINASE"/>
    <property type="match status" value="1"/>
</dbReference>
<comment type="caution">
    <text evidence="11">The sequence shown here is derived from an EMBL/GenBank/DDBJ whole genome shotgun (WGS) entry which is preliminary data.</text>
</comment>
<dbReference type="RefSeq" id="WP_253162169.1">
    <property type="nucleotide sequence ID" value="NZ_JAMYBS010000002.1"/>
</dbReference>
<dbReference type="InterPro" id="IPR036890">
    <property type="entry name" value="HATPase_C_sf"/>
</dbReference>
<dbReference type="EC" id="2.7.13.3" evidence="2"/>
<dbReference type="Gene3D" id="3.30.565.10">
    <property type="entry name" value="Histidine kinase-like ATPase, C-terminal domain"/>
    <property type="match status" value="1"/>
</dbReference>
<evidence type="ECO:0000256" key="2">
    <source>
        <dbReference type="ARBA" id="ARBA00012438"/>
    </source>
</evidence>
<comment type="catalytic activity">
    <reaction evidence="1">
        <text>ATP + protein L-histidine = ADP + protein N-phospho-L-histidine.</text>
        <dbReference type="EC" id="2.7.13.3"/>
    </reaction>
</comment>